<keyword evidence="4 6" id="KW-0808">Transferase</keyword>
<comment type="miscellaneous">
    <text evidence="6">May also have succinyldiaminopimelate aminotransferase activity, thus carrying out the corresponding step in lysine biosynthesis.</text>
</comment>
<dbReference type="GO" id="GO:0005737">
    <property type="term" value="C:cytoplasm"/>
    <property type="evidence" value="ECO:0007669"/>
    <property type="project" value="UniProtKB-SubCell"/>
</dbReference>
<dbReference type="GO" id="GO:0004587">
    <property type="term" value="F:ornithine aminotransferase activity"/>
    <property type="evidence" value="ECO:0007669"/>
    <property type="project" value="InterPro"/>
</dbReference>
<dbReference type="GO" id="GO:0003992">
    <property type="term" value="F:N2-acetyl-L-ornithine:2-oxoglutarate 5-aminotransferase activity"/>
    <property type="evidence" value="ECO:0007669"/>
    <property type="project" value="UniProtKB-UniRule"/>
</dbReference>
<dbReference type="Pfam" id="PF00202">
    <property type="entry name" value="Aminotran_3"/>
    <property type="match status" value="1"/>
</dbReference>
<keyword evidence="5 6" id="KW-0663">Pyridoxal phosphate</keyword>
<dbReference type="HAMAP" id="MF_01107">
    <property type="entry name" value="ArgD_aminotrans_3"/>
    <property type="match status" value="1"/>
</dbReference>
<comment type="similarity">
    <text evidence="6">Belongs to the class-III pyridoxal-phosphate-dependent aminotransferase family. ArgD subfamily.</text>
</comment>
<dbReference type="InterPro" id="IPR015424">
    <property type="entry name" value="PyrdxlP-dep_Trfase"/>
</dbReference>
<dbReference type="InterPro" id="IPR004636">
    <property type="entry name" value="AcOrn/SuccOrn_fam"/>
</dbReference>
<dbReference type="Gene3D" id="3.90.1150.10">
    <property type="entry name" value="Aspartate Aminotransferase, domain 1"/>
    <property type="match status" value="1"/>
</dbReference>
<dbReference type="GO" id="GO:0055129">
    <property type="term" value="P:L-proline biosynthetic process"/>
    <property type="evidence" value="ECO:0007669"/>
    <property type="project" value="UniProtKB-UniPathway"/>
</dbReference>
<dbReference type="SUPFAM" id="SSF53383">
    <property type="entry name" value="PLP-dependent transferases"/>
    <property type="match status" value="1"/>
</dbReference>
<dbReference type="EC" id="2.6.1.11" evidence="6"/>
<evidence type="ECO:0000256" key="6">
    <source>
        <dbReference type="HAMAP-Rule" id="MF_01107"/>
    </source>
</evidence>
<evidence type="ECO:0000256" key="1">
    <source>
        <dbReference type="ARBA" id="ARBA00004998"/>
    </source>
</evidence>
<comment type="subunit">
    <text evidence="6">Homodimer.</text>
</comment>
<dbReference type="Proteomes" id="UP000279422">
    <property type="component" value="Unassembled WGS sequence"/>
</dbReference>
<comment type="subcellular location">
    <subcellularLocation>
        <location evidence="6">Cytoplasm</location>
    </subcellularLocation>
</comment>
<dbReference type="AlphaFoldDB" id="A0A497E552"/>
<feature type="binding site" evidence="6">
    <location>
        <begin position="224"/>
        <end position="227"/>
    </location>
    <ligand>
        <name>pyridoxal 5'-phosphate</name>
        <dbReference type="ChEBI" id="CHEBI:597326"/>
    </ligand>
</feature>
<dbReference type="NCBIfam" id="NF002874">
    <property type="entry name" value="PRK03244.1"/>
    <property type="match status" value="1"/>
</dbReference>
<evidence type="ECO:0000313" key="8">
    <source>
        <dbReference type="Proteomes" id="UP000279422"/>
    </source>
</evidence>
<dbReference type="CDD" id="cd00610">
    <property type="entry name" value="OAT_like"/>
    <property type="match status" value="1"/>
</dbReference>
<dbReference type="InterPro" id="IPR049704">
    <property type="entry name" value="Aminotrans_3_PPA_site"/>
</dbReference>
<sequence>MNTKQIMELDKRYVMHTYARIPLVVDRGDGVRVWDKDGKEYLDFISGIGVNAVGHCHPKILSALKEQSQKLLHCSNLYYIEPQAKLAERLCSLSFADKVFFSNSGAEANEAAIKLARKFGARKAGEGNCYEIITMKNSFHGRTLSTLAATGQTKYQKGFSPLPYGFKYAPFNDLDEVKRLVSEKTCAVMLEPIQGEGGINVAKASFLENLRKFCDEEGILLIFDEVQCGLGRTGKLFAYQHYGVEPDMMTLAKPLGGGLPIGATLAKEEVASCFEPGNHASTFGGNPLVCAAALAFLEIVEEEGLVERAKKMGTYFKDKLKRLKERFSFIREIRGKGLMIGVELEFEGAEIVKECRREGLLINCTSENVLRFLPPLIVEEEDIDRAFEILNKVFSRVC</sequence>
<dbReference type="InterPro" id="IPR050103">
    <property type="entry name" value="Class-III_PLP-dep_AT"/>
</dbReference>
<dbReference type="UniPathway" id="UPA00098">
    <property type="reaction ID" value="UER00358"/>
</dbReference>
<comment type="pathway">
    <text evidence="6">Amino-acid biosynthesis; L-arginine biosynthesis; N(2)-acetyl-L-ornithine from L-glutamate: step 4/4.</text>
</comment>
<evidence type="ECO:0000256" key="3">
    <source>
        <dbReference type="ARBA" id="ARBA00022605"/>
    </source>
</evidence>
<dbReference type="PANTHER" id="PTHR11986">
    <property type="entry name" value="AMINOTRANSFERASE CLASS III"/>
    <property type="match status" value="1"/>
</dbReference>
<dbReference type="GO" id="GO:0030170">
    <property type="term" value="F:pyridoxal phosphate binding"/>
    <property type="evidence" value="ECO:0007669"/>
    <property type="project" value="InterPro"/>
</dbReference>
<dbReference type="InterPro" id="IPR015422">
    <property type="entry name" value="PyrdxlP-dep_Trfase_small"/>
</dbReference>
<dbReference type="NCBIfam" id="TIGR01885">
    <property type="entry name" value="Orn_aminotrans"/>
    <property type="match status" value="1"/>
</dbReference>
<keyword evidence="6" id="KW-0963">Cytoplasm</keyword>
<evidence type="ECO:0000256" key="2">
    <source>
        <dbReference type="ARBA" id="ARBA00022576"/>
    </source>
</evidence>
<proteinExistence type="inferred from homology"/>
<evidence type="ECO:0000256" key="4">
    <source>
        <dbReference type="ARBA" id="ARBA00022679"/>
    </source>
</evidence>
<feature type="binding site" evidence="6">
    <location>
        <begin position="105"/>
        <end position="106"/>
    </location>
    <ligand>
        <name>pyridoxal 5'-phosphate</name>
        <dbReference type="ChEBI" id="CHEBI:597326"/>
    </ligand>
</feature>
<dbReference type="PIRSF" id="PIRSF000521">
    <property type="entry name" value="Transaminase_4ab_Lys_Orn"/>
    <property type="match status" value="1"/>
</dbReference>
<organism evidence="7 8">
    <name type="scientific">Aerophobetes bacterium</name>
    <dbReference type="NCBI Taxonomy" id="2030807"/>
    <lineage>
        <taxon>Bacteria</taxon>
        <taxon>Candidatus Aerophobota</taxon>
    </lineage>
</organism>
<dbReference type="InterPro" id="IPR010164">
    <property type="entry name" value="Orn_aminotrans"/>
</dbReference>
<dbReference type="NCBIfam" id="NF002325">
    <property type="entry name" value="PRK01278.1"/>
    <property type="match status" value="1"/>
</dbReference>
<dbReference type="InterPro" id="IPR015421">
    <property type="entry name" value="PyrdxlP-dep_Trfase_major"/>
</dbReference>
<gene>
    <name evidence="6" type="primary">argD</name>
    <name evidence="7" type="ORF">DRJ00_03755</name>
</gene>
<dbReference type="EMBL" id="QMPZ01000037">
    <property type="protein sequence ID" value="RLE09616.1"/>
    <property type="molecule type" value="Genomic_DNA"/>
</dbReference>
<evidence type="ECO:0000256" key="5">
    <source>
        <dbReference type="ARBA" id="ARBA00022898"/>
    </source>
</evidence>
<comment type="cofactor">
    <cofactor evidence="6">
        <name>pyridoxal 5'-phosphate</name>
        <dbReference type="ChEBI" id="CHEBI:597326"/>
    </cofactor>
    <text evidence="6">Binds 1 pyridoxal phosphate per subunit.</text>
</comment>
<dbReference type="GO" id="GO:0042802">
    <property type="term" value="F:identical protein binding"/>
    <property type="evidence" value="ECO:0007669"/>
    <property type="project" value="TreeGrafter"/>
</dbReference>
<keyword evidence="2 6" id="KW-0032">Aminotransferase</keyword>
<dbReference type="FunFam" id="3.40.640.10:FF:000004">
    <property type="entry name" value="Acetylornithine aminotransferase"/>
    <property type="match status" value="1"/>
</dbReference>
<feature type="modified residue" description="N6-(pyridoxal phosphate)lysine" evidence="6">
    <location>
        <position position="253"/>
    </location>
</feature>
<dbReference type="PROSITE" id="PS00600">
    <property type="entry name" value="AA_TRANSFER_CLASS_3"/>
    <property type="match status" value="1"/>
</dbReference>
<dbReference type="PANTHER" id="PTHR11986:SF79">
    <property type="entry name" value="ACETYLORNITHINE AMINOTRANSFERASE, MITOCHONDRIAL"/>
    <property type="match status" value="1"/>
</dbReference>
<feature type="binding site" evidence="6">
    <location>
        <position position="142"/>
    </location>
    <ligand>
        <name>N(2)-acetyl-L-ornithine</name>
        <dbReference type="ChEBI" id="CHEBI:57805"/>
    </ligand>
</feature>
<dbReference type="NCBIfam" id="TIGR00707">
    <property type="entry name" value="argD"/>
    <property type="match status" value="1"/>
</dbReference>
<comment type="catalytic activity">
    <reaction evidence="6">
        <text>N(2)-acetyl-L-ornithine + 2-oxoglutarate = N-acetyl-L-glutamate 5-semialdehyde + L-glutamate</text>
        <dbReference type="Rhea" id="RHEA:18049"/>
        <dbReference type="ChEBI" id="CHEBI:16810"/>
        <dbReference type="ChEBI" id="CHEBI:29123"/>
        <dbReference type="ChEBI" id="CHEBI:29985"/>
        <dbReference type="ChEBI" id="CHEBI:57805"/>
        <dbReference type="EC" id="2.6.1.11"/>
    </reaction>
</comment>
<accession>A0A497E552</accession>
<dbReference type="Gene3D" id="3.40.640.10">
    <property type="entry name" value="Type I PLP-dependent aspartate aminotransferase-like (Major domain)"/>
    <property type="match status" value="1"/>
</dbReference>
<dbReference type="InterPro" id="IPR005814">
    <property type="entry name" value="Aminotrans_3"/>
</dbReference>
<dbReference type="GO" id="GO:0006526">
    <property type="term" value="P:L-arginine biosynthetic process"/>
    <property type="evidence" value="ECO:0007669"/>
    <property type="project" value="UniProtKB-UniRule"/>
</dbReference>
<feature type="binding site" evidence="6">
    <location>
        <position position="282"/>
    </location>
    <ligand>
        <name>pyridoxal 5'-phosphate</name>
        <dbReference type="ChEBI" id="CHEBI:597326"/>
    </ligand>
</feature>
<keyword evidence="3 6" id="KW-0028">Amino-acid biosynthesis</keyword>
<comment type="pathway">
    <text evidence="1">Amino-acid biosynthesis; L-proline biosynthesis; L-glutamate 5-semialdehyde from L-ornithine: step 1/1.</text>
</comment>
<name>A0A497E552_UNCAE</name>
<keyword evidence="6" id="KW-0055">Arginine biosynthesis</keyword>
<dbReference type="UniPathway" id="UPA00068">
    <property type="reaction ID" value="UER00109"/>
</dbReference>
<comment type="caution">
    <text evidence="7">The sequence shown here is derived from an EMBL/GenBank/DDBJ whole genome shotgun (WGS) entry which is preliminary data.</text>
</comment>
<feature type="binding site" evidence="6">
    <location>
        <position position="139"/>
    </location>
    <ligand>
        <name>pyridoxal 5'-phosphate</name>
        <dbReference type="ChEBI" id="CHEBI:597326"/>
    </ligand>
</feature>
<protein>
    <recommendedName>
        <fullName evidence="6">Acetylornithine aminotransferase</fullName>
        <shortName evidence="6">ACOAT</shortName>
        <ecNumber evidence="6">2.6.1.11</ecNumber>
    </recommendedName>
</protein>
<evidence type="ECO:0000313" key="7">
    <source>
        <dbReference type="EMBL" id="RLE09616.1"/>
    </source>
</evidence>
<reference evidence="7 8" key="1">
    <citation type="submission" date="2018-06" db="EMBL/GenBank/DDBJ databases">
        <title>Extensive metabolic versatility and redundancy in microbially diverse, dynamic hydrothermal sediments.</title>
        <authorList>
            <person name="Dombrowski N."/>
            <person name="Teske A."/>
            <person name="Baker B.J."/>
        </authorList>
    </citation>
    <scope>NUCLEOTIDE SEQUENCE [LARGE SCALE GENOMIC DNA]</scope>
    <source>
        <strain evidence="7">B47_G16</strain>
    </source>
</reference>
<feature type="binding site" evidence="6">
    <location>
        <position position="281"/>
    </location>
    <ligand>
        <name>N(2)-acetyl-L-ornithine</name>
        <dbReference type="ChEBI" id="CHEBI:57805"/>
    </ligand>
</feature>